<comment type="caution">
    <text evidence="1">The sequence shown here is derived from an EMBL/GenBank/DDBJ whole genome shotgun (WGS) entry which is preliminary data.</text>
</comment>
<organism evidence="1 2">
    <name type="scientific">Vanilla planifolia</name>
    <name type="common">Vanilla</name>
    <dbReference type="NCBI Taxonomy" id="51239"/>
    <lineage>
        <taxon>Eukaryota</taxon>
        <taxon>Viridiplantae</taxon>
        <taxon>Streptophyta</taxon>
        <taxon>Embryophyta</taxon>
        <taxon>Tracheophyta</taxon>
        <taxon>Spermatophyta</taxon>
        <taxon>Magnoliopsida</taxon>
        <taxon>Liliopsida</taxon>
        <taxon>Asparagales</taxon>
        <taxon>Orchidaceae</taxon>
        <taxon>Vanilloideae</taxon>
        <taxon>Vanilleae</taxon>
        <taxon>Vanilla</taxon>
    </lineage>
</organism>
<keyword evidence="2" id="KW-1185">Reference proteome</keyword>
<sequence>MALRLSPSRRSASRGSAEHDVNNLVLSTCWADALSFEPLVDEVAHGQNTDRAMMGEAQAGVYKGEGRVNASDDRAY</sequence>
<evidence type="ECO:0000313" key="1">
    <source>
        <dbReference type="EMBL" id="KAG0488276.1"/>
    </source>
</evidence>
<protein>
    <submittedName>
        <fullName evidence="1">Uncharacterized protein</fullName>
    </submittedName>
</protein>
<dbReference type="AlphaFoldDB" id="A0A835V9R1"/>
<dbReference type="OrthoDB" id="782264at2759"/>
<proteinExistence type="predicted"/>
<dbReference type="EMBL" id="JADCNL010000003">
    <property type="protein sequence ID" value="KAG0488276.1"/>
    <property type="molecule type" value="Genomic_DNA"/>
</dbReference>
<dbReference type="Proteomes" id="UP000636800">
    <property type="component" value="Chromosome 3"/>
</dbReference>
<gene>
    <name evidence="1" type="ORF">HPP92_007087</name>
</gene>
<accession>A0A835V9R1</accession>
<evidence type="ECO:0000313" key="2">
    <source>
        <dbReference type="Proteomes" id="UP000636800"/>
    </source>
</evidence>
<name>A0A835V9R1_VANPL</name>
<reference evidence="1 2" key="1">
    <citation type="journal article" date="2020" name="Nat. Food">
        <title>A phased Vanilla planifolia genome enables genetic improvement of flavour and production.</title>
        <authorList>
            <person name="Hasing T."/>
            <person name="Tang H."/>
            <person name="Brym M."/>
            <person name="Khazi F."/>
            <person name="Huang T."/>
            <person name="Chambers A.H."/>
        </authorList>
    </citation>
    <scope>NUCLEOTIDE SEQUENCE [LARGE SCALE GENOMIC DNA]</scope>
    <source>
        <tissue evidence="1">Leaf</tissue>
    </source>
</reference>